<gene>
    <name evidence="2" type="ORF">H8Z83_12335</name>
</gene>
<dbReference type="EMBL" id="JACOQI010000012">
    <property type="protein sequence ID" value="MBC5771096.1"/>
    <property type="molecule type" value="Genomic_DNA"/>
</dbReference>
<dbReference type="InterPro" id="IPR018490">
    <property type="entry name" value="cNMP-bd_dom_sf"/>
</dbReference>
<dbReference type="RefSeq" id="WP_187015322.1">
    <property type="nucleotide sequence ID" value="NZ_JACOQI010000012.1"/>
</dbReference>
<dbReference type="SUPFAM" id="SSF53448">
    <property type="entry name" value="Nucleotide-diphospho-sugar transferases"/>
    <property type="match status" value="1"/>
</dbReference>
<organism evidence="2 3">
    <name type="scientific">Dysosmobacter segnis</name>
    <dbReference type="NCBI Taxonomy" id="2763042"/>
    <lineage>
        <taxon>Bacteria</taxon>
        <taxon>Bacillati</taxon>
        <taxon>Bacillota</taxon>
        <taxon>Clostridia</taxon>
        <taxon>Eubacteriales</taxon>
        <taxon>Oscillospiraceae</taxon>
        <taxon>Dysosmobacter</taxon>
    </lineage>
</organism>
<dbReference type="Proteomes" id="UP000620327">
    <property type="component" value="Unassembled WGS sequence"/>
</dbReference>
<evidence type="ECO:0000313" key="3">
    <source>
        <dbReference type="Proteomes" id="UP000620327"/>
    </source>
</evidence>
<sequence length="587" mass="67454">MRKTMIIPTYWCRRTGELWQEGDAVYDHPTPVDQEGTLERTLLSMKQFHEKDFKLVILICPTTPEVEEEAYGQVLRITRRAQLNAETYLFTAGDLREMTDILHTTGLTDQGAKLLSMFGYSNVRNICLLAASILTADAALLIDDDEVFELPDFVPRSLEFLGRRVYGDIVHGVAGYYLNSKGQYYDDVKPEPWMTYWDRFGCKARAFDQIIGSGPRLKRTPFAFGGAMILHRELFECVPFDPLVTRGEDVDYLINSRMFGFSFFLDNTLSIKHLPQPKSHPQWKRLREDIYRFVYQRAKMAGQRTTGNLVHVSPEDFDPYPGEFLKPDLEEKIYRSSMMLSAQYLAEGDSDAAMEAMRNVYLAKHDAPPVFDAFRAYLETQSQWEKLIHLVRQERYAVRAVLERHNVSAPEIHLDREHRRKLTQEELLTVLAKLPVFSVFTEQERAILHDYCHVKTYYEHETVFTSGDHNEEVCLVLKGKLRLVANREASSGSAPLEIAYLTQGSFLGENCLSQSVFRLSGTAEEFTELLCISKMRLKRLLNEHPAIGVKLLQCFLASLSEKINRSNDLRKETAAYDYNAVDMPADV</sequence>
<dbReference type="Pfam" id="PF00027">
    <property type="entry name" value="cNMP_binding"/>
    <property type="match status" value="1"/>
</dbReference>
<dbReference type="SUPFAM" id="SSF51206">
    <property type="entry name" value="cAMP-binding domain-like"/>
    <property type="match status" value="1"/>
</dbReference>
<dbReference type="PROSITE" id="PS50042">
    <property type="entry name" value="CNMP_BINDING_3"/>
    <property type="match status" value="1"/>
</dbReference>
<dbReference type="InterPro" id="IPR000595">
    <property type="entry name" value="cNMP-bd_dom"/>
</dbReference>
<dbReference type="AlphaFoldDB" id="A0A923S7X1"/>
<protein>
    <submittedName>
        <fullName evidence="2">Cyclic nucleotide-binding domain-containing protein</fullName>
    </submittedName>
</protein>
<dbReference type="Gene3D" id="3.90.550.10">
    <property type="entry name" value="Spore Coat Polysaccharide Biosynthesis Protein SpsA, Chain A"/>
    <property type="match status" value="1"/>
</dbReference>
<keyword evidence="3" id="KW-1185">Reference proteome</keyword>
<dbReference type="CDD" id="cd00038">
    <property type="entry name" value="CAP_ED"/>
    <property type="match status" value="1"/>
</dbReference>
<evidence type="ECO:0000313" key="2">
    <source>
        <dbReference type="EMBL" id="MBC5771096.1"/>
    </source>
</evidence>
<reference evidence="2" key="1">
    <citation type="submission" date="2020-08" db="EMBL/GenBank/DDBJ databases">
        <title>Genome public.</title>
        <authorList>
            <person name="Liu C."/>
            <person name="Sun Q."/>
        </authorList>
    </citation>
    <scope>NUCLEOTIDE SEQUENCE</scope>
    <source>
        <strain evidence="2">BX15</strain>
    </source>
</reference>
<comment type="caution">
    <text evidence="2">The sequence shown here is derived from an EMBL/GenBank/DDBJ whole genome shotgun (WGS) entry which is preliminary data.</text>
</comment>
<evidence type="ECO:0000259" key="1">
    <source>
        <dbReference type="PROSITE" id="PS50042"/>
    </source>
</evidence>
<name>A0A923S7X1_9FIRM</name>
<dbReference type="Gene3D" id="2.60.120.10">
    <property type="entry name" value="Jelly Rolls"/>
    <property type="match status" value="1"/>
</dbReference>
<dbReference type="InterPro" id="IPR029044">
    <property type="entry name" value="Nucleotide-diphossugar_trans"/>
</dbReference>
<feature type="domain" description="Cyclic nucleotide-binding" evidence="1">
    <location>
        <begin position="436"/>
        <end position="558"/>
    </location>
</feature>
<dbReference type="InterPro" id="IPR014710">
    <property type="entry name" value="RmlC-like_jellyroll"/>
</dbReference>
<dbReference type="SMART" id="SM00100">
    <property type="entry name" value="cNMP"/>
    <property type="match status" value="1"/>
</dbReference>
<proteinExistence type="predicted"/>
<accession>A0A923S7X1</accession>